<dbReference type="Proteomes" id="UP001627154">
    <property type="component" value="Unassembled WGS sequence"/>
</dbReference>
<proteinExistence type="predicted"/>
<gene>
    <name evidence="2" type="ORF">TKK_016381</name>
</gene>
<keyword evidence="3" id="KW-1185">Reference proteome</keyword>
<dbReference type="AlphaFoldDB" id="A0ABD2W6S8"/>
<feature type="region of interest" description="Disordered" evidence="1">
    <location>
        <begin position="141"/>
        <end position="173"/>
    </location>
</feature>
<reference evidence="2 3" key="1">
    <citation type="journal article" date="2024" name="bioRxiv">
        <title>A reference genome for Trichogramma kaykai: A tiny desert-dwelling parasitoid wasp with competing sex-ratio distorters.</title>
        <authorList>
            <person name="Culotta J."/>
            <person name="Lindsey A.R."/>
        </authorList>
    </citation>
    <scope>NUCLEOTIDE SEQUENCE [LARGE SCALE GENOMIC DNA]</scope>
    <source>
        <strain evidence="2 3">KSX58</strain>
    </source>
</reference>
<evidence type="ECO:0000313" key="3">
    <source>
        <dbReference type="Proteomes" id="UP001627154"/>
    </source>
</evidence>
<organism evidence="2 3">
    <name type="scientific">Trichogramma kaykai</name>
    <dbReference type="NCBI Taxonomy" id="54128"/>
    <lineage>
        <taxon>Eukaryota</taxon>
        <taxon>Metazoa</taxon>
        <taxon>Ecdysozoa</taxon>
        <taxon>Arthropoda</taxon>
        <taxon>Hexapoda</taxon>
        <taxon>Insecta</taxon>
        <taxon>Pterygota</taxon>
        <taxon>Neoptera</taxon>
        <taxon>Endopterygota</taxon>
        <taxon>Hymenoptera</taxon>
        <taxon>Apocrita</taxon>
        <taxon>Proctotrupomorpha</taxon>
        <taxon>Chalcidoidea</taxon>
        <taxon>Trichogrammatidae</taxon>
        <taxon>Trichogramma</taxon>
    </lineage>
</organism>
<dbReference type="EMBL" id="JBJJXI010000130">
    <property type="protein sequence ID" value="KAL3388516.1"/>
    <property type="molecule type" value="Genomic_DNA"/>
</dbReference>
<sequence>MGGVARRNHCATHSALLLLSSERKKSIRLPIGECWQRVPARRSNANVQRIRRGCSEDTIARTYNPRHGHVREDRYKIKLMRTERDIISSVYSSALRIRLIDSSNCSEEDLVQPSEKFTRALHTEGSISNAENTKVRHVSFGARQHRQQQQKRGRTKNNVYSSMPSRGNGRRAERKTVLMRGQIKIRRRRSLRDILYEAWNIRSAGSYAGLRLAAAYVYIVYNNCRAPAAGIYRVIRPGALNEFTGVHLTTRS</sequence>
<evidence type="ECO:0000313" key="2">
    <source>
        <dbReference type="EMBL" id="KAL3388516.1"/>
    </source>
</evidence>
<feature type="compositionally biased region" description="Basic residues" evidence="1">
    <location>
        <begin position="143"/>
        <end position="155"/>
    </location>
</feature>
<evidence type="ECO:0000256" key="1">
    <source>
        <dbReference type="SAM" id="MobiDB-lite"/>
    </source>
</evidence>
<name>A0ABD2W6S8_9HYME</name>
<protein>
    <submittedName>
        <fullName evidence="2">Uncharacterized protein</fullName>
    </submittedName>
</protein>
<comment type="caution">
    <text evidence="2">The sequence shown here is derived from an EMBL/GenBank/DDBJ whole genome shotgun (WGS) entry which is preliminary data.</text>
</comment>
<accession>A0ABD2W6S8</accession>
<feature type="compositionally biased region" description="Polar residues" evidence="1">
    <location>
        <begin position="156"/>
        <end position="165"/>
    </location>
</feature>